<gene>
    <name evidence="7" type="ORF">GQF63_07755</name>
</gene>
<dbReference type="PANTHER" id="PTHR43133:SF46">
    <property type="entry name" value="RNA POLYMERASE SIGMA-70 FACTOR ECF SUBFAMILY"/>
    <property type="match status" value="1"/>
</dbReference>
<dbReference type="Pfam" id="PF04542">
    <property type="entry name" value="Sigma70_r2"/>
    <property type="match status" value="1"/>
</dbReference>
<sequence length="175" mass="20653">MINTDKVLFDKYYKLLCYFAWKMVKDKNLAEDLAQDAFAAYYLNKEKVSPDEAAVKAFLYSSIRFAVFNQSRKGLSEKKYWERTPYTEFDSIDFEQQIIQSEFTFAIHVALEQLPETCQKIFQLSYFDGLTTEEIAKEMEISINTIKTHKKRGLKALRNVLKPEYFSLFLLMLNQ</sequence>
<dbReference type="SUPFAM" id="SSF88946">
    <property type="entry name" value="Sigma2 domain of RNA polymerase sigma factors"/>
    <property type="match status" value="1"/>
</dbReference>
<keyword evidence="3" id="KW-0731">Sigma factor</keyword>
<name>A0A6N8L177_9SPHI</name>
<dbReference type="GO" id="GO:0006352">
    <property type="term" value="P:DNA-templated transcription initiation"/>
    <property type="evidence" value="ECO:0007669"/>
    <property type="project" value="InterPro"/>
</dbReference>
<dbReference type="GO" id="GO:0003677">
    <property type="term" value="F:DNA binding"/>
    <property type="evidence" value="ECO:0007669"/>
    <property type="project" value="InterPro"/>
</dbReference>
<evidence type="ECO:0000256" key="2">
    <source>
        <dbReference type="ARBA" id="ARBA00023015"/>
    </source>
</evidence>
<dbReference type="NCBIfam" id="TIGR02937">
    <property type="entry name" value="sigma70-ECF"/>
    <property type="match status" value="1"/>
</dbReference>
<reference evidence="7 8" key="1">
    <citation type="submission" date="2019-12" db="EMBL/GenBank/DDBJ databases">
        <authorList>
            <person name="Dong K."/>
        </authorList>
    </citation>
    <scope>NUCLEOTIDE SEQUENCE [LARGE SCALE GENOMIC DNA]</scope>
    <source>
        <strain evidence="7 8">JCM 31225</strain>
    </source>
</reference>
<dbReference type="InterPro" id="IPR014284">
    <property type="entry name" value="RNA_pol_sigma-70_dom"/>
</dbReference>
<feature type="domain" description="RNA polymerase sigma-70 region 2" evidence="5">
    <location>
        <begin position="8"/>
        <end position="73"/>
    </location>
</feature>
<dbReference type="Gene3D" id="1.10.10.10">
    <property type="entry name" value="Winged helix-like DNA-binding domain superfamily/Winged helix DNA-binding domain"/>
    <property type="match status" value="1"/>
</dbReference>
<organism evidence="7 8">
    <name type="scientific">Sphingobacterium humi</name>
    <dbReference type="NCBI Taxonomy" id="1796905"/>
    <lineage>
        <taxon>Bacteria</taxon>
        <taxon>Pseudomonadati</taxon>
        <taxon>Bacteroidota</taxon>
        <taxon>Sphingobacteriia</taxon>
        <taxon>Sphingobacteriales</taxon>
        <taxon>Sphingobacteriaceae</taxon>
        <taxon>Sphingobacterium</taxon>
    </lineage>
</organism>
<evidence type="ECO:0000313" key="7">
    <source>
        <dbReference type="EMBL" id="MVZ61908.1"/>
    </source>
</evidence>
<proteinExistence type="inferred from homology"/>
<dbReference type="InterPro" id="IPR039425">
    <property type="entry name" value="RNA_pol_sigma-70-like"/>
</dbReference>
<evidence type="ECO:0000313" key="8">
    <source>
        <dbReference type="Proteomes" id="UP000435036"/>
    </source>
</evidence>
<dbReference type="InterPro" id="IPR013249">
    <property type="entry name" value="RNA_pol_sigma70_r4_t2"/>
</dbReference>
<dbReference type="Proteomes" id="UP000435036">
    <property type="component" value="Unassembled WGS sequence"/>
</dbReference>
<evidence type="ECO:0000256" key="1">
    <source>
        <dbReference type="ARBA" id="ARBA00010641"/>
    </source>
</evidence>
<dbReference type="InterPro" id="IPR036388">
    <property type="entry name" value="WH-like_DNA-bd_sf"/>
</dbReference>
<dbReference type="CDD" id="cd06171">
    <property type="entry name" value="Sigma70_r4"/>
    <property type="match status" value="1"/>
</dbReference>
<accession>A0A6N8L177</accession>
<dbReference type="RefSeq" id="WP_160368636.1">
    <property type="nucleotide sequence ID" value="NZ_WSQA01000004.1"/>
</dbReference>
<dbReference type="InterPro" id="IPR013324">
    <property type="entry name" value="RNA_pol_sigma_r3/r4-like"/>
</dbReference>
<evidence type="ECO:0000259" key="5">
    <source>
        <dbReference type="Pfam" id="PF04542"/>
    </source>
</evidence>
<dbReference type="NCBIfam" id="TIGR02985">
    <property type="entry name" value="Sig70_bacteroi1"/>
    <property type="match status" value="1"/>
</dbReference>
<evidence type="ECO:0000259" key="6">
    <source>
        <dbReference type="Pfam" id="PF08281"/>
    </source>
</evidence>
<evidence type="ECO:0000256" key="4">
    <source>
        <dbReference type="ARBA" id="ARBA00023163"/>
    </source>
</evidence>
<dbReference type="AlphaFoldDB" id="A0A6N8L177"/>
<protein>
    <submittedName>
        <fullName evidence="7">RNA polymerase sigma-70 factor</fullName>
    </submittedName>
</protein>
<keyword evidence="8" id="KW-1185">Reference proteome</keyword>
<feature type="domain" description="RNA polymerase sigma factor 70 region 4 type 2" evidence="6">
    <location>
        <begin position="106"/>
        <end position="157"/>
    </location>
</feature>
<dbReference type="OrthoDB" id="656273at2"/>
<dbReference type="InterPro" id="IPR014327">
    <property type="entry name" value="RNA_pol_sigma70_bacteroid"/>
</dbReference>
<comment type="similarity">
    <text evidence="1">Belongs to the sigma-70 factor family. ECF subfamily.</text>
</comment>
<dbReference type="SUPFAM" id="SSF88659">
    <property type="entry name" value="Sigma3 and sigma4 domains of RNA polymerase sigma factors"/>
    <property type="match status" value="1"/>
</dbReference>
<evidence type="ECO:0000256" key="3">
    <source>
        <dbReference type="ARBA" id="ARBA00023082"/>
    </source>
</evidence>
<dbReference type="InterPro" id="IPR007627">
    <property type="entry name" value="RNA_pol_sigma70_r2"/>
</dbReference>
<dbReference type="InterPro" id="IPR013325">
    <property type="entry name" value="RNA_pol_sigma_r2"/>
</dbReference>
<dbReference type="Pfam" id="PF08281">
    <property type="entry name" value="Sigma70_r4_2"/>
    <property type="match status" value="1"/>
</dbReference>
<keyword evidence="2" id="KW-0805">Transcription regulation</keyword>
<dbReference type="PANTHER" id="PTHR43133">
    <property type="entry name" value="RNA POLYMERASE ECF-TYPE SIGMA FACTO"/>
    <property type="match status" value="1"/>
</dbReference>
<comment type="caution">
    <text evidence="7">The sequence shown here is derived from an EMBL/GenBank/DDBJ whole genome shotgun (WGS) entry which is preliminary data.</text>
</comment>
<dbReference type="GO" id="GO:0016987">
    <property type="term" value="F:sigma factor activity"/>
    <property type="evidence" value="ECO:0007669"/>
    <property type="project" value="UniProtKB-KW"/>
</dbReference>
<keyword evidence="4" id="KW-0804">Transcription</keyword>
<dbReference type="Gene3D" id="1.10.1740.10">
    <property type="match status" value="1"/>
</dbReference>
<dbReference type="EMBL" id="WSQA01000004">
    <property type="protein sequence ID" value="MVZ61908.1"/>
    <property type="molecule type" value="Genomic_DNA"/>
</dbReference>